<keyword evidence="2" id="KW-0342">GTP-binding</keyword>
<protein>
    <submittedName>
        <fullName evidence="3">Uncharacterized protein</fullName>
    </submittedName>
</protein>
<evidence type="ECO:0000313" key="4">
    <source>
        <dbReference type="Proteomes" id="UP000813462"/>
    </source>
</evidence>
<keyword evidence="1" id="KW-0547">Nucleotide-binding</keyword>
<dbReference type="EMBL" id="JAEACU010000007">
    <property type="protein sequence ID" value="KAH7521700.1"/>
    <property type="molecule type" value="Genomic_DNA"/>
</dbReference>
<comment type="caution">
    <text evidence="3">The sequence shown here is derived from an EMBL/GenBank/DDBJ whole genome shotgun (WGS) entry which is preliminary data.</text>
</comment>
<evidence type="ECO:0000256" key="1">
    <source>
        <dbReference type="ARBA" id="ARBA00022741"/>
    </source>
</evidence>
<dbReference type="InterPro" id="IPR050100">
    <property type="entry name" value="TRAFAC_GTPase_members"/>
</dbReference>
<organism evidence="3 4">
    <name type="scientific">Ziziphus jujuba var. spinosa</name>
    <dbReference type="NCBI Taxonomy" id="714518"/>
    <lineage>
        <taxon>Eukaryota</taxon>
        <taxon>Viridiplantae</taxon>
        <taxon>Streptophyta</taxon>
        <taxon>Embryophyta</taxon>
        <taxon>Tracheophyta</taxon>
        <taxon>Spermatophyta</taxon>
        <taxon>Magnoliopsida</taxon>
        <taxon>eudicotyledons</taxon>
        <taxon>Gunneridae</taxon>
        <taxon>Pentapetalae</taxon>
        <taxon>rosids</taxon>
        <taxon>fabids</taxon>
        <taxon>Rosales</taxon>
        <taxon>Rhamnaceae</taxon>
        <taxon>Paliureae</taxon>
        <taxon>Ziziphus</taxon>
    </lineage>
</organism>
<name>A0A978V2W7_ZIZJJ</name>
<gene>
    <name evidence="3" type="ORF">FEM48_Zijuj07G0060600</name>
</gene>
<sequence>MPGWPNVGVVSALTMACRSWKRTSTISLSYMLRGMPSLLRPLSQALRWLTVPFVVDSTSTGGLKLTLWEWTDSRACMFKPLMLSVAATRRGMMKLCEVNLFLPEESWVQSGQDSFCSISGLEGDNLIERSNNPPWYEGPTLLEALHQIQDPKRPSDKCFEKEYPNEVRESSKKSWAALAEGGKKFGPPCLNACVVGGIQVAVALAT</sequence>
<dbReference type="GO" id="GO:0005525">
    <property type="term" value="F:GTP binding"/>
    <property type="evidence" value="ECO:0007669"/>
    <property type="project" value="UniProtKB-KW"/>
</dbReference>
<evidence type="ECO:0000313" key="3">
    <source>
        <dbReference type="EMBL" id="KAH7521700.1"/>
    </source>
</evidence>
<dbReference type="Gene3D" id="3.40.50.300">
    <property type="entry name" value="P-loop containing nucleotide triphosphate hydrolases"/>
    <property type="match status" value="1"/>
</dbReference>
<accession>A0A978V2W7</accession>
<dbReference type="AlphaFoldDB" id="A0A978V2W7"/>
<proteinExistence type="predicted"/>
<dbReference type="PANTHER" id="PTHR23115">
    <property type="entry name" value="TRANSLATION FACTOR"/>
    <property type="match status" value="1"/>
</dbReference>
<dbReference type="InterPro" id="IPR027417">
    <property type="entry name" value="P-loop_NTPase"/>
</dbReference>
<reference evidence="3" key="1">
    <citation type="journal article" date="2021" name="Front. Plant Sci.">
        <title>Chromosome-Scale Genome Assembly for Chinese Sour Jujube and Insights Into Its Genome Evolution and Domestication Signature.</title>
        <authorList>
            <person name="Shen L.-Y."/>
            <person name="Luo H."/>
            <person name="Wang X.-L."/>
            <person name="Wang X.-M."/>
            <person name="Qiu X.-J."/>
            <person name="Liu H."/>
            <person name="Zhou S.-S."/>
            <person name="Jia K.-H."/>
            <person name="Nie S."/>
            <person name="Bao Y.-T."/>
            <person name="Zhang R.-G."/>
            <person name="Yun Q.-Z."/>
            <person name="Chai Y.-H."/>
            <person name="Lu J.-Y."/>
            <person name="Li Y."/>
            <person name="Zhao S.-W."/>
            <person name="Mao J.-F."/>
            <person name="Jia S.-G."/>
            <person name="Mao Y.-M."/>
        </authorList>
    </citation>
    <scope>NUCLEOTIDE SEQUENCE</scope>
    <source>
        <strain evidence="3">AT0</strain>
        <tissue evidence="3">Leaf</tissue>
    </source>
</reference>
<evidence type="ECO:0000256" key="2">
    <source>
        <dbReference type="ARBA" id="ARBA00023134"/>
    </source>
</evidence>
<dbReference type="Proteomes" id="UP000813462">
    <property type="component" value="Unassembled WGS sequence"/>
</dbReference>